<organism evidence="1 2">
    <name type="scientific">Flavobacterium suzhouense</name>
    <dbReference type="NCBI Taxonomy" id="1529638"/>
    <lineage>
        <taxon>Bacteria</taxon>
        <taxon>Pseudomonadati</taxon>
        <taxon>Bacteroidota</taxon>
        <taxon>Flavobacteriia</taxon>
        <taxon>Flavobacteriales</taxon>
        <taxon>Flavobacteriaceae</taxon>
        <taxon>Flavobacterium</taxon>
    </lineage>
</organism>
<protein>
    <recommendedName>
        <fullName evidence="3">PH domain-containing protein</fullName>
    </recommendedName>
</protein>
<evidence type="ECO:0000313" key="2">
    <source>
        <dbReference type="Proteomes" id="UP001597480"/>
    </source>
</evidence>
<comment type="caution">
    <text evidence="1">The sequence shown here is derived from an EMBL/GenBank/DDBJ whole genome shotgun (WGS) entry which is preliminary data.</text>
</comment>
<gene>
    <name evidence="1" type="ORF">ACFSR3_06290</name>
</gene>
<keyword evidence="2" id="KW-1185">Reference proteome</keyword>
<accession>A0ABW5NRK1</accession>
<dbReference type="EMBL" id="JBHUMD010000007">
    <property type="protein sequence ID" value="MFD2601659.1"/>
    <property type="molecule type" value="Genomic_DNA"/>
</dbReference>
<evidence type="ECO:0008006" key="3">
    <source>
        <dbReference type="Google" id="ProtNLM"/>
    </source>
</evidence>
<proteinExistence type="predicted"/>
<dbReference type="RefSeq" id="WP_379820208.1">
    <property type="nucleotide sequence ID" value="NZ_JBHUMD010000007.1"/>
</dbReference>
<reference evidence="2" key="1">
    <citation type="journal article" date="2019" name="Int. J. Syst. Evol. Microbiol.">
        <title>The Global Catalogue of Microorganisms (GCM) 10K type strain sequencing project: providing services to taxonomists for standard genome sequencing and annotation.</title>
        <authorList>
            <consortium name="The Broad Institute Genomics Platform"/>
            <consortium name="The Broad Institute Genome Sequencing Center for Infectious Disease"/>
            <person name="Wu L."/>
            <person name="Ma J."/>
        </authorList>
    </citation>
    <scope>NUCLEOTIDE SEQUENCE [LARGE SCALE GENOMIC DNA]</scope>
    <source>
        <strain evidence="2">KCTC 42107</strain>
    </source>
</reference>
<evidence type="ECO:0000313" key="1">
    <source>
        <dbReference type="EMBL" id="MFD2601659.1"/>
    </source>
</evidence>
<sequence>MDAKMIEKWISALESCSASDNNKDIDNIISLWKFASCYGPKTTINENGSFNDGKGSDIKITFTDVALTNADTPNILSTLGLNIGAGLHELKDSYYVLLHDQKKNYTPARLIDLEEEIINAIHGKIIPYSYVRRLTRVNGNAGIYTNTSVKKCGRQDILSAINDSPAPKDDSDWLVLILDNLSSQCDSFYFDLSVLSQPFASSYKKVMLFDFYKGEIIDLVTIK</sequence>
<dbReference type="Proteomes" id="UP001597480">
    <property type="component" value="Unassembled WGS sequence"/>
</dbReference>
<name>A0ABW5NRK1_9FLAO</name>